<feature type="non-terminal residue" evidence="2">
    <location>
        <position position="1"/>
    </location>
</feature>
<protein>
    <submittedName>
        <fullName evidence="2">Uncharacterized protein</fullName>
    </submittedName>
</protein>
<sequence length="139" mass="16393">AAVNEFKRNYNAGGIDNQQYDAFLKQFREYINVEKPSFGSNIGYMFEYQFGYMYWRYFMWNFVGRQDDIQGKYTDQNGNWLSGIGFIDEARLGNQDQLPSDAKNNPARNTYYFLPLILGLLGLIFHFSKDKKSFWVLLV</sequence>
<evidence type="ECO:0000256" key="1">
    <source>
        <dbReference type="SAM" id="Phobius"/>
    </source>
</evidence>
<evidence type="ECO:0000313" key="2">
    <source>
        <dbReference type="EMBL" id="NJW55057.1"/>
    </source>
</evidence>
<comment type="caution">
    <text evidence="2">The sequence shown here is derived from an EMBL/GenBank/DDBJ whole genome shotgun (WGS) entry which is preliminary data.</text>
</comment>
<dbReference type="Proteomes" id="UP000703674">
    <property type="component" value="Unassembled WGS sequence"/>
</dbReference>
<accession>A0ABX1D4Q9</accession>
<keyword evidence="1" id="KW-0472">Membrane</keyword>
<dbReference type="EMBL" id="JAAVJR010000762">
    <property type="protein sequence ID" value="NJW55057.1"/>
    <property type="molecule type" value="Genomic_DNA"/>
</dbReference>
<keyword evidence="1" id="KW-0812">Transmembrane</keyword>
<feature type="transmembrane region" description="Helical" evidence="1">
    <location>
        <begin position="110"/>
        <end position="128"/>
    </location>
</feature>
<organism evidence="2 3">
    <name type="scientific">Salinimicrobium oceani</name>
    <dbReference type="NCBI Taxonomy" id="2722702"/>
    <lineage>
        <taxon>Bacteria</taxon>
        <taxon>Pseudomonadati</taxon>
        <taxon>Bacteroidota</taxon>
        <taxon>Flavobacteriia</taxon>
        <taxon>Flavobacteriales</taxon>
        <taxon>Flavobacteriaceae</taxon>
        <taxon>Salinimicrobium</taxon>
    </lineage>
</organism>
<keyword evidence="3" id="KW-1185">Reference proteome</keyword>
<keyword evidence="1" id="KW-1133">Transmembrane helix</keyword>
<feature type="non-terminal residue" evidence="2">
    <location>
        <position position="139"/>
    </location>
</feature>
<reference evidence="2 3" key="1">
    <citation type="submission" date="2020-03" db="EMBL/GenBank/DDBJ databases">
        <title>Salinimicrobium sp. nov, isolated from SCS.</title>
        <authorList>
            <person name="Cao W.R."/>
        </authorList>
    </citation>
    <scope>NUCLEOTIDE SEQUENCE [LARGE SCALE GENOMIC DNA]</scope>
    <source>
        <strain evidence="3">J15B91</strain>
    </source>
</reference>
<evidence type="ECO:0000313" key="3">
    <source>
        <dbReference type="Proteomes" id="UP000703674"/>
    </source>
</evidence>
<gene>
    <name evidence="2" type="ORF">HC175_19275</name>
</gene>
<proteinExistence type="predicted"/>
<name>A0ABX1D4Q9_9FLAO</name>